<keyword evidence="3" id="KW-1185">Reference proteome</keyword>
<evidence type="ECO:0000259" key="1">
    <source>
        <dbReference type="Pfam" id="PF13228"/>
    </source>
</evidence>
<evidence type="ECO:0000313" key="2">
    <source>
        <dbReference type="EMBL" id="PPK80023.1"/>
    </source>
</evidence>
<feature type="domain" description="DUF4037" evidence="1">
    <location>
        <begin position="124"/>
        <end position="214"/>
    </location>
</feature>
<accession>A0A2S6HQX8</accession>
<dbReference type="RefSeq" id="WP_104437908.1">
    <property type="nucleotide sequence ID" value="NZ_PTJA01000008.1"/>
</dbReference>
<name>A0A2S6HQX8_9FIRM</name>
<dbReference type="Pfam" id="PF13228">
    <property type="entry name" value="DUF4037"/>
    <property type="match status" value="1"/>
</dbReference>
<dbReference type="EMBL" id="PTJA01000008">
    <property type="protein sequence ID" value="PPK80023.1"/>
    <property type="molecule type" value="Genomic_DNA"/>
</dbReference>
<gene>
    <name evidence="2" type="ORF">BXY41_108248</name>
</gene>
<reference evidence="2 3" key="1">
    <citation type="submission" date="2018-02" db="EMBL/GenBank/DDBJ databases">
        <title>Genomic Encyclopedia of Archaeal and Bacterial Type Strains, Phase II (KMG-II): from individual species to whole genera.</title>
        <authorList>
            <person name="Goeker M."/>
        </authorList>
    </citation>
    <scope>NUCLEOTIDE SEQUENCE [LARGE SCALE GENOMIC DNA]</scope>
    <source>
        <strain evidence="2 3">DSM 3808</strain>
    </source>
</reference>
<organism evidence="2 3">
    <name type="scientific">Lacrimispora xylanisolvens</name>
    <dbReference type="NCBI Taxonomy" id="384636"/>
    <lineage>
        <taxon>Bacteria</taxon>
        <taxon>Bacillati</taxon>
        <taxon>Bacillota</taxon>
        <taxon>Clostridia</taxon>
        <taxon>Lachnospirales</taxon>
        <taxon>Lachnospiraceae</taxon>
        <taxon>Lacrimispora</taxon>
    </lineage>
</organism>
<protein>
    <submittedName>
        <fullName evidence="2">Uncharacterized protein DUF4037</fullName>
    </submittedName>
</protein>
<sequence>MNVMQTKDRLVGEISKCNEVKGIAQTGDINAILVPGKSDIDLFVLCTEIPEKKERERIYASFAGEYSECTMNVCNGGMWGYGDILVIDEIEVMPMYFTVKEMTEYLEETLQGKHLGMTGGFYPTGRLSSVETIHILYEEDSVWSEMKAMVKKYPPELFHKLFQYHISRVLNEEDLGRAILRKEVLFYHQVLENSLDHLLQALYALNHTYFPSRKRIEGYIRKFENKPEHCYDRLLRILELAAYSDTIEESVKELELLAGEIEKASFLLISPV</sequence>
<comment type="caution">
    <text evidence="2">The sequence shown here is derived from an EMBL/GenBank/DDBJ whole genome shotgun (WGS) entry which is preliminary data.</text>
</comment>
<proteinExistence type="predicted"/>
<dbReference type="InterPro" id="IPR025117">
    <property type="entry name" value="DUF4037"/>
</dbReference>
<dbReference type="AlphaFoldDB" id="A0A2S6HQX8"/>
<evidence type="ECO:0000313" key="3">
    <source>
        <dbReference type="Proteomes" id="UP000237749"/>
    </source>
</evidence>
<dbReference type="Proteomes" id="UP000237749">
    <property type="component" value="Unassembled WGS sequence"/>
</dbReference>